<dbReference type="SUPFAM" id="SSF47323">
    <property type="entry name" value="Anticodon-binding domain of a subclass of class I aminoacyl-tRNA synthetases"/>
    <property type="match status" value="1"/>
</dbReference>
<dbReference type="InterPro" id="IPR001412">
    <property type="entry name" value="aa-tRNA-synth_I_CS"/>
</dbReference>
<dbReference type="GO" id="GO:0006428">
    <property type="term" value="P:isoleucyl-tRNA aminoacylation"/>
    <property type="evidence" value="ECO:0007669"/>
    <property type="project" value="InterPro"/>
</dbReference>
<evidence type="ECO:0000256" key="3">
    <source>
        <dbReference type="ARBA" id="ARBA00022598"/>
    </source>
</evidence>
<dbReference type="EMBL" id="OY731400">
    <property type="protein sequence ID" value="CAJ1941015.1"/>
    <property type="molecule type" value="Genomic_DNA"/>
</dbReference>
<dbReference type="GO" id="GO:0002161">
    <property type="term" value="F:aminoacyl-tRNA deacylase activity"/>
    <property type="evidence" value="ECO:0007669"/>
    <property type="project" value="InterPro"/>
</dbReference>
<dbReference type="GO" id="GO:0004822">
    <property type="term" value="F:isoleucine-tRNA ligase activity"/>
    <property type="evidence" value="ECO:0007669"/>
    <property type="project" value="UniProtKB-EC"/>
</dbReference>
<dbReference type="InterPro" id="IPR002301">
    <property type="entry name" value="Ile-tRNA-ligase"/>
</dbReference>
<gene>
    <name evidence="16" type="ORF">AYBTSS11_LOCUS10037</name>
</gene>
<feature type="domain" description="Zinc finger FPG/IleRS-type" evidence="14">
    <location>
        <begin position="1101"/>
        <end position="1130"/>
    </location>
</feature>
<dbReference type="GO" id="GO:0005524">
    <property type="term" value="F:ATP binding"/>
    <property type="evidence" value="ECO:0007669"/>
    <property type="project" value="UniProtKB-KW"/>
</dbReference>
<evidence type="ECO:0000259" key="13">
    <source>
        <dbReference type="Pfam" id="PF00133"/>
    </source>
</evidence>
<dbReference type="FunFam" id="1.10.730.20:FF:000001">
    <property type="entry name" value="Isoleucine--tRNA ligase"/>
    <property type="match status" value="1"/>
</dbReference>
<dbReference type="Gene3D" id="1.10.10.830">
    <property type="entry name" value="Ile-tRNA synthetase CP2 domain-like"/>
    <property type="match status" value="1"/>
</dbReference>
<dbReference type="InterPro" id="IPR050081">
    <property type="entry name" value="Ile-tRNA_ligase"/>
</dbReference>
<dbReference type="GO" id="GO:0000049">
    <property type="term" value="F:tRNA binding"/>
    <property type="evidence" value="ECO:0007669"/>
    <property type="project" value="InterPro"/>
</dbReference>
<reference evidence="16" key="1">
    <citation type="submission" date="2023-10" db="EMBL/GenBank/DDBJ databases">
        <authorList>
            <person name="Domelevo Entfellner J.-B."/>
        </authorList>
    </citation>
    <scope>NUCLEOTIDE SEQUENCE</scope>
</reference>
<dbReference type="FunFam" id="3.90.740.10:FF:000013">
    <property type="entry name" value="Isoleucine--tRNA ligase, chloroplastic/mitochondrial"/>
    <property type="match status" value="1"/>
</dbReference>
<dbReference type="Gramene" id="rna-AYBTSS11_LOCUS10037">
    <property type="protein sequence ID" value="CAJ1941015.1"/>
    <property type="gene ID" value="gene-AYBTSS11_LOCUS10037"/>
</dbReference>
<comment type="similarity">
    <text evidence="1 12">Belongs to the class-I aminoacyl-tRNA synthetase family.</text>
</comment>
<dbReference type="Gene3D" id="3.90.740.10">
    <property type="entry name" value="Valyl/Leucyl/Isoleucyl-tRNA synthetase, editing domain"/>
    <property type="match status" value="1"/>
</dbReference>
<dbReference type="PANTHER" id="PTHR42765">
    <property type="entry name" value="SOLEUCYL-TRNA SYNTHETASE"/>
    <property type="match status" value="1"/>
</dbReference>
<feature type="domain" description="Aminoacyl-tRNA synthetase class Ia" evidence="13">
    <location>
        <begin position="116"/>
        <end position="713"/>
    </location>
</feature>
<dbReference type="InterPro" id="IPR013155">
    <property type="entry name" value="M/V/L/I-tRNA-synth_anticd-bd"/>
</dbReference>
<evidence type="ECO:0000256" key="12">
    <source>
        <dbReference type="RuleBase" id="RU363035"/>
    </source>
</evidence>
<dbReference type="SUPFAM" id="SSF50677">
    <property type="entry name" value="ValRS/IleRS/LeuRS editing domain"/>
    <property type="match status" value="1"/>
</dbReference>
<keyword evidence="5 12" id="KW-0547">Nucleotide-binding</keyword>
<dbReference type="GO" id="GO:0048608">
    <property type="term" value="P:reproductive structure development"/>
    <property type="evidence" value="ECO:0007669"/>
    <property type="project" value="UniProtKB-ARBA"/>
</dbReference>
<evidence type="ECO:0000259" key="15">
    <source>
        <dbReference type="Pfam" id="PF08264"/>
    </source>
</evidence>
<dbReference type="EC" id="6.1.1.5" evidence="2"/>
<dbReference type="InterPro" id="IPR033708">
    <property type="entry name" value="Anticodon_Ile_BEm"/>
</dbReference>
<keyword evidence="7 12" id="KW-0067">ATP-binding</keyword>
<proteinExistence type="inferred from homology"/>
<dbReference type="PROSITE" id="PS00178">
    <property type="entry name" value="AA_TRNA_LIGASE_I"/>
    <property type="match status" value="1"/>
</dbReference>
<dbReference type="InterPro" id="IPR014729">
    <property type="entry name" value="Rossmann-like_a/b/a_fold"/>
</dbReference>
<dbReference type="GO" id="GO:0032543">
    <property type="term" value="P:mitochondrial translation"/>
    <property type="evidence" value="ECO:0007669"/>
    <property type="project" value="TreeGrafter"/>
</dbReference>
<name>A0AA86VXK3_9FABA</name>
<evidence type="ECO:0000256" key="9">
    <source>
        <dbReference type="ARBA" id="ARBA00023146"/>
    </source>
</evidence>
<sequence length="1143" mass="129193">MSLLKSLTSNSSAFNFKPTQSTMTHSSPYRVRCYYEQLVPPPGKLTLLTCFIPKGSHQLKWDNICSSKRRSRGPVMAGKKASEGIKQEDGKYKHTVDLPKTTFGMRANSSVREPEIQKIWEENQVFKKVVEKNSGANFILHDGPPYANGDLHIGHALNKILKDIINRYKAAASPFIVNVLVKSMSYVQMLHGVKQGTILLLCFSGIMSLDEKARNDLTPLKLRAKAAKFAKETVKKQMSSFKRYGVWADWNDPYLTLDPEYEAAQIEVFGQMALKGYIYRGRKPVHWSPSSRTALAEAELEYPEKHVSRSIYAIFRVVSAPLTPSSLLQEFPNLCLAVWTTTPWTIPANAAVAVNPKLEYAVVEIKSLAEPDPSSGGKKKKGLGLVLEDERKPFLIVASELVPSLEAKWGVKLDVKTKQLGSELENYRYIHPIDDRECPVVVGGDYITTETGTGLVHTAPGHGQEDYVTGQKYGLPIFSPVDDDGKFTEEAGQFGGLDVLGEGNSAVVKYLDEHLSLIMEESYEHKYPYDWRTKKPTIFRATEQWFASVEGFRHAAMDAINHVKWVPPQAENRISTMTSCRSDWCISRQRTWGVPIPVFYHLQSREPLMNEEIIDHIKSIVAQKGGDAWWYMTMEDLLPTKYRDKAAEYEKGTDTMDVWFDSGTVLHGSSWAAVLGKRDSLSFPADLYLEGTDQHRGWFQSSLLTSVATKDKHACFLVLGCVVENWEGKSEACKLILGWSFDCVDLLVEQSEEYQGKAPYSSVLTHGFVLDEKGLKMSKSLGNVVDPRFVIEGGKNQKEAPAYGADVLRLWVSSVDYTSDVMIGPQILRQMSEVYRKLRGTLRYLLANLHDWKTEYTVQYHELPRIDQHALFQLENVVKNIQGNYENYQFFKIFQILQRFVIVDLSNFYFDVAKDRLYVGGSTSYTRKSCQTVLAAHLLSIVRIIAPILPHLAEDVWQNLPFQYITQDGSISEYVFESRWPTSNERWLALPTEEINFWENILELRTEVNRVLEVARTGKLIGASLDAKVHIYTSEDNLASQLRELCATKNDADTLHRLFITSQAEILPSLDDEHTVNIPYSGECLIQGKNKVWIGISRAEGSKCERCWNYSQQVGSFLGHPTLCSRCYDVVALQMPPQVAAVS</sequence>
<dbReference type="PANTHER" id="PTHR42765:SF1">
    <property type="entry name" value="ISOLEUCINE--TRNA LIGASE, MITOCHONDRIAL"/>
    <property type="match status" value="1"/>
</dbReference>
<keyword evidence="6" id="KW-0862">Zinc</keyword>
<dbReference type="Gene3D" id="1.10.730.20">
    <property type="match status" value="1"/>
</dbReference>
<dbReference type="AlphaFoldDB" id="A0AA86VXK3"/>
<evidence type="ECO:0000256" key="5">
    <source>
        <dbReference type="ARBA" id="ARBA00022741"/>
    </source>
</evidence>
<dbReference type="Pfam" id="PF06827">
    <property type="entry name" value="zf-FPG_IleRS"/>
    <property type="match status" value="1"/>
</dbReference>
<dbReference type="GO" id="GO:0005739">
    <property type="term" value="C:mitochondrion"/>
    <property type="evidence" value="ECO:0007669"/>
    <property type="project" value="TreeGrafter"/>
</dbReference>
<accession>A0AA86VXK3</accession>
<evidence type="ECO:0000313" key="16">
    <source>
        <dbReference type="EMBL" id="CAJ1941015.1"/>
    </source>
</evidence>
<evidence type="ECO:0000256" key="4">
    <source>
        <dbReference type="ARBA" id="ARBA00022723"/>
    </source>
</evidence>
<comment type="catalytic activity">
    <reaction evidence="11">
        <text>tRNA(Ile) + L-isoleucine + ATP = L-isoleucyl-tRNA(Ile) + AMP + diphosphate</text>
        <dbReference type="Rhea" id="RHEA:11060"/>
        <dbReference type="Rhea" id="RHEA-COMP:9666"/>
        <dbReference type="Rhea" id="RHEA-COMP:9695"/>
        <dbReference type="ChEBI" id="CHEBI:30616"/>
        <dbReference type="ChEBI" id="CHEBI:33019"/>
        <dbReference type="ChEBI" id="CHEBI:58045"/>
        <dbReference type="ChEBI" id="CHEBI:78442"/>
        <dbReference type="ChEBI" id="CHEBI:78528"/>
        <dbReference type="ChEBI" id="CHEBI:456215"/>
        <dbReference type="EC" id="6.1.1.5"/>
    </reaction>
</comment>
<dbReference type="InterPro" id="IPR009080">
    <property type="entry name" value="tRNAsynth_Ia_anticodon-bd"/>
</dbReference>
<evidence type="ECO:0000256" key="2">
    <source>
        <dbReference type="ARBA" id="ARBA00013165"/>
    </source>
</evidence>
<dbReference type="SUPFAM" id="SSF52374">
    <property type="entry name" value="Nucleotidylyl transferase"/>
    <property type="match status" value="1"/>
</dbReference>
<dbReference type="InterPro" id="IPR023585">
    <property type="entry name" value="Ile-tRNA-ligase_type1"/>
</dbReference>
<dbReference type="GO" id="GO:0009791">
    <property type="term" value="P:post-embryonic development"/>
    <property type="evidence" value="ECO:0007669"/>
    <property type="project" value="UniProtKB-ARBA"/>
</dbReference>
<dbReference type="HAMAP" id="MF_02002">
    <property type="entry name" value="Ile_tRNA_synth_type1"/>
    <property type="match status" value="1"/>
</dbReference>
<dbReference type="Pfam" id="PF00133">
    <property type="entry name" value="tRNA-synt_1"/>
    <property type="match status" value="2"/>
</dbReference>
<dbReference type="InterPro" id="IPR009008">
    <property type="entry name" value="Val/Leu/Ile-tRNA-synth_edit"/>
</dbReference>
<keyword evidence="3 12" id="KW-0436">Ligase</keyword>
<dbReference type="PRINTS" id="PR00984">
    <property type="entry name" value="TRNASYNTHILE"/>
</dbReference>
<dbReference type="GO" id="GO:0046872">
    <property type="term" value="F:metal ion binding"/>
    <property type="evidence" value="ECO:0007669"/>
    <property type="project" value="UniProtKB-KW"/>
</dbReference>
<evidence type="ECO:0000256" key="7">
    <source>
        <dbReference type="ARBA" id="ARBA00022840"/>
    </source>
</evidence>
<keyword evidence="4" id="KW-0479">Metal-binding</keyword>
<keyword evidence="8 12" id="KW-0648">Protein biosynthesis</keyword>
<dbReference type="FunFam" id="1.10.10.830:FF:000003">
    <property type="entry name" value="Isoleucine--tRNA ligase, chloroplastic/mitochondrial"/>
    <property type="match status" value="1"/>
</dbReference>
<dbReference type="InterPro" id="IPR010663">
    <property type="entry name" value="Znf_FPG/IleRS"/>
</dbReference>
<evidence type="ECO:0000313" key="17">
    <source>
        <dbReference type="Proteomes" id="UP001189624"/>
    </source>
</evidence>
<evidence type="ECO:0000256" key="1">
    <source>
        <dbReference type="ARBA" id="ARBA00005594"/>
    </source>
</evidence>
<dbReference type="Gene3D" id="3.40.50.620">
    <property type="entry name" value="HUPs"/>
    <property type="match status" value="2"/>
</dbReference>
<feature type="domain" description="Aminoacyl-tRNA synthetase class Ia" evidence="13">
    <location>
        <begin position="749"/>
        <end position="822"/>
    </location>
</feature>
<protein>
    <recommendedName>
        <fullName evidence="2">isoleucine--tRNA ligase</fullName>
        <ecNumber evidence="2">6.1.1.5</ecNumber>
    </recommendedName>
    <alternativeName>
        <fullName evidence="10">Isoleucyl-tRNA synthetase</fullName>
    </alternativeName>
</protein>
<evidence type="ECO:0000256" key="10">
    <source>
        <dbReference type="ARBA" id="ARBA00032665"/>
    </source>
</evidence>
<dbReference type="CDD" id="cd07960">
    <property type="entry name" value="Anticodon_Ia_Ile_BEm"/>
    <property type="match status" value="1"/>
</dbReference>
<organism evidence="16 17">
    <name type="scientific">Sphenostylis stenocarpa</name>
    <dbReference type="NCBI Taxonomy" id="92480"/>
    <lineage>
        <taxon>Eukaryota</taxon>
        <taxon>Viridiplantae</taxon>
        <taxon>Streptophyta</taxon>
        <taxon>Embryophyta</taxon>
        <taxon>Tracheophyta</taxon>
        <taxon>Spermatophyta</taxon>
        <taxon>Magnoliopsida</taxon>
        <taxon>eudicotyledons</taxon>
        <taxon>Gunneridae</taxon>
        <taxon>Pentapetalae</taxon>
        <taxon>rosids</taxon>
        <taxon>fabids</taxon>
        <taxon>Fabales</taxon>
        <taxon>Fabaceae</taxon>
        <taxon>Papilionoideae</taxon>
        <taxon>50 kb inversion clade</taxon>
        <taxon>NPAAA clade</taxon>
        <taxon>indigoferoid/millettioid clade</taxon>
        <taxon>Phaseoleae</taxon>
        <taxon>Sphenostylis</taxon>
    </lineage>
</organism>
<evidence type="ECO:0000256" key="6">
    <source>
        <dbReference type="ARBA" id="ARBA00022833"/>
    </source>
</evidence>
<evidence type="ECO:0000256" key="8">
    <source>
        <dbReference type="ARBA" id="ARBA00022917"/>
    </source>
</evidence>
<dbReference type="Proteomes" id="UP001189624">
    <property type="component" value="Chromosome 3"/>
</dbReference>
<feature type="domain" description="Methionyl/Valyl/Leucyl/Isoleucyl-tRNA synthetase anticodon-binding" evidence="15">
    <location>
        <begin position="867"/>
        <end position="1031"/>
    </location>
</feature>
<keyword evidence="17" id="KW-1185">Reference proteome</keyword>
<keyword evidence="9 12" id="KW-0030">Aminoacyl-tRNA synthetase</keyword>
<evidence type="ECO:0000259" key="14">
    <source>
        <dbReference type="Pfam" id="PF06827"/>
    </source>
</evidence>
<dbReference type="InterPro" id="IPR002300">
    <property type="entry name" value="aa-tRNA-synth_Ia"/>
</dbReference>
<dbReference type="Pfam" id="PF08264">
    <property type="entry name" value="Anticodon_1"/>
    <property type="match status" value="1"/>
</dbReference>
<evidence type="ECO:0000256" key="11">
    <source>
        <dbReference type="ARBA" id="ARBA00048359"/>
    </source>
</evidence>